<evidence type="ECO:0000256" key="5">
    <source>
        <dbReference type="ARBA" id="ARBA00022692"/>
    </source>
</evidence>
<dbReference type="EMBL" id="AP014936">
    <property type="protein sequence ID" value="BAU46703.1"/>
    <property type="molecule type" value="Genomic_DNA"/>
</dbReference>
<dbReference type="AlphaFoldDB" id="A0A1B4V0B7"/>
<evidence type="ECO:0000313" key="11">
    <source>
        <dbReference type="EMBL" id="BAU46703.1"/>
    </source>
</evidence>
<evidence type="ECO:0000256" key="4">
    <source>
        <dbReference type="ARBA" id="ARBA00022519"/>
    </source>
</evidence>
<feature type="transmembrane region" description="Helical" evidence="9">
    <location>
        <begin position="12"/>
        <end position="34"/>
    </location>
</feature>
<feature type="transmembrane region" description="Helical" evidence="9">
    <location>
        <begin position="84"/>
        <end position="106"/>
    </location>
</feature>
<dbReference type="GO" id="GO:0015740">
    <property type="term" value="P:C4-dicarboxylate transport"/>
    <property type="evidence" value="ECO:0007669"/>
    <property type="project" value="TreeGrafter"/>
</dbReference>
<evidence type="ECO:0000256" key="8">
    <source>
        <dbReference type="ARBA" id="ARBA00038436"/>
    </source>
</evidence>
<dbReference type="Proteomes" id="UP000218899">
    <property type="component" value="Chromosome"/>
</dbReference>
<evidence type="ECO:0000256" key="7">
    <source>
        <dbReference type="ARBA" id="ARBA00023136"/>
    </source>
</evidence>
<protein>
    <recommendedName>
        <fullName evidence="9">TRAP transporter small permease protein</fullName>
    </recommendedName>
</protein>
<accession>A0A1B4V0B7</accession>
<sequence>MARARAGFERLLEIIVIVLMVALAVEVLLGVSFRKFGSALVWYDEIASVTLAWLTYYGAALAALKGAHIGVPELLRLLPPAARIPLIFVSEAIVLAFFAVLGWYGWVVLEVLATDNLVSVPEISVMYTQSVIPIGAALFIVAELLRLPELLAEARETDTHLGEAEERGI</sequence>
<keyword evidence="2 9" id="KW-0813">Transport</keyword>
<keyword evidence="7 9" id="KW-0472">Membrane</keyword>
<dbReference type="PANTHER" id="PTHR35011:SF2">
    <property type="entry name" value="2,3-DIKETO-L-GULONATE TRAP TRANSPORTER SMALL PERMEASE PROTEIN YIAM"/>
    <property type="match status" value="1"/>
</dbReference>
<organism evidence="11 12">
    <name type="scientific">Sulfurifustis variabilis</name>
    <dbReference type="NCBI Taxonomy" id="1675686"/>
    <lineage>
        <taxon>Bacteria</taxon>
        <taxon>Pseudomonadati</taxon>
        <taxon>Pseudomonadota</taxon>
        <taxon>Gammaproteobacteria</taxon>
        <taxon>Acidiferrobacterales</taxon>
        <taxon>Acidiferrobacteraceae</taxon>
        <taxon>Sulfurifustis</taxon>
    </lineage>
</organism>
<comment type="subcellular location">
    <subcellularLocation>
        <location evidence="1 9">Cell inner membrane</location>
        <topology evidence="1 9">Multi-pass membrane protein</topology>
    </subcellularLocation>
</comment>
<dbReference type="RefSeq" id="WP_096457299.1">
    <property type="nucleotide sequence ID" value="NZ_AP014936.1"/>
</dbReference>
<comment type="function">
    <text evidence="9">Part of the tripartite ATP-independent periplasmic (TRAP) transport system.</text>
</comment>
<evidence type="ECO:0000256" key="2">
    <source>
        <dbReference type="ARBA" id="ARBA00022448"/>
    </source>
</evidence>
<comment type="subunit">
    <text evidence="9">The complex comprises the extracytoplasmic solute receptor protein and the two transmembrane proteins.</text>
</comment>
<feature type="domain" description="Tripartite ATP-independent periplasmic transporters DctQ component" evidence="10">
    <location>
        <begin position="26"/>
        <end position="150"/>
    </location>
</feature>
<dbReference type="OrthoDB" id="5801785at2"/>
<keyword evidence="6 9" id="KW-1133">Transmembrane helix</keyword>
<feature type="transmembrane region" description="Helical" evidence="9">
    <location>
        <begin position="126"/>
        <end position="145"/>
    </location>
</feature>
<keyword evidence="4 9" id="KW-0997">Cell inner membrane</keyword>
<keyword evidence="5 9" id="KW-0812">Transmembrane</keyword>
<feature type="transmembrane region" description="Helical" evidence="9">
    <location>
        <begin position="46"/>
        <end position="64"/>
    </location>
</feature>
<dbReference type="Pfam" id="PF04290">
    <property type="entry name" value="DctQ"/>
    <property type="match status" value="1"/>
</dbReference>
<dbReference type="GO" id="GO:0022857">
    <property type="term" value="F:transmembrane transporter activity"/>
    <property type="evidence" value="ECO:0007669"/>
    <property type="project" value="UniProtKB-UniRule"/>
</dbReference>
<evidence type="ECO:0000256" key="9">
    <source>
        <dbReference type="RuleBase" id="RU369079"/>
    </source>
</evidence>
<dbReference type="InterPro" id="IPR007387">
    <property type="entry name" value="TRAP_DctQ"/>
</dbReference>
<evidence type="ECO:0000256" key="3">
    <source>
        <dbReference type="ARBA" id="ARBA00022475"/>
    </source>
</evidence>
<dbReference type="GO" id="GO:0005886">
    <property type="term" value="C:plasma membrane"/>
    <property type="evidence" value="ECO:0007669"/>
    <property type="project" value="UniProtKB-SubCell"/>
</dbReference>
<dbReference type="InterPro" id="IPR055348">
    <property type="entry name" value="DctQ"/>
</dbReference>
<reference evidence="11 12" key="1">
    <citation type="submission" date="2015-08" db="EMBL/GenBank/DDBJ databases">
        <title>Complete genome sequence of Sulfurifustis variabilis.</title>
        <authorList>
            <person name="Miura A."/>
            <person name="Kojima H."/>
            <person name="Fukui M."/>
        </authorList>
    </citation>
    <scope>NUCLEOTIDE SEQUENCE [LARGE SCALE GENOMIC DNA]</scope>
    <source>
        <strain evidence="12">skN76</strain>
    </source>
</reference>
<comment type="similarity">
    <text evidence="8 9">Belongs to the TRAP transporter small permease family.</text>
</comment>
<evidence type="ECO:0000313" key="12">
    <source>
        <dbReference type="Proteomes" id="UP000218899"/>
    </source>
</evidence>
<evidence type="ECO:0000256" key="1">
    <source>
        <dbReference type="ARBA" id="ARBA00004429"/>
    </source>
</evidence>
<proteinExistence type="inferred from homology"/>
<evidence type="ECO:0000256" key="6">
    <source>
        <dbReference type="ARBA" id="ARBA00022989"/>
    </source>
</evidence>
<name>A0A1B4V0B7_9GAMM</name>
<evidence type="ECO:0000259" key="10">
    <source>
        <dbReference type="Pfam" id="PF04290"/>
    </source>
</evidence>
<keyword evidence="3" id="KW-1003">Cell membrane</keyword>
<dbReference type="KEGG" id="sva:SVA_0121"/>
<dbReference type="PANTHER" id="PTHR35011">
    <property type="entry name" value="2,3-DIKETO-L-GULONATE TRAP TRANSPORTER SMALL PERMEASE PROTEIN YIAM"/>
    <property type="match status" value="1"/>
</dbReference>
<gene>
    <name evidence="11" type="ORF">SVA_0121</name>
</gene>
<keyword evidence="12" id="KW-1185">Reference proteome</keyword>